<feature type="transmembrane region" description="Helical" evidence="4">
    <location>
        <begin position="124"/>
        <end position="149"/>
    </location>
</feature>
<keyword evidence="7" id="KW-1185">Reference proteome</keyword>
<dbReference type="InterPro" id="IPR006558">
    <property type="entry name" value="LamG-like"/>
</dbReference>
<comment type="caution">
    <text evidence="6">The sequence shown here is derived from an EMBL/GenBank/DDBJ whole genome shotgun (WGS) entry which is preliminary data.</text>
</comment>
<dbReference type="EMBL" id="JAXIVS010000002">
    <property type="protein sequence ID" value="MDY7226436.1"/>
    <property type="molecule type" value="Genomic_DNA"/>
</dbReference>
<keyword evidence="4" id="KW-1133">Transmembrane helix</keyword>
<dbReference type="SMART" id="SM00560">
    <property type="entry name" value="LamGL"/>
    <property type="match status" value="1"/>
</dbReference>
<evidence type="ECO:0000256" key="4">
    <source>
        <dbReference type="SAM" id="Phobius"/>
    </source>
</evidence>
<keyword evidence="2" id="KW-1015">Disulfide bond</keyword>
<keyword evidence="4" id="KW-0812">Transmembrane</keyword>
<proteinExistence type="predicted"/>
<dbReference type="Pfam" id="PF13385">
    <property type="entry name" value="Laminin_G_3"/>
    <property type="match status" value="1"/>
</dbReference>
<feature type="compositionally biased region" description="Polar residues" evidence="3">
    <location>
        <begin position="372"/>
        <end position="385"/>
    </location>
</feature>
<evidence type="ECO:0000259" key="5">
    <source>
        <dbReference type="SMART" id="SM00560"/>
    </source>
</evidence>
<evidence type="ECO:0000313" key="7">
    <source>
        <dbReference type="Proteomes" id="UP001291309"/>
    </source>
</evidence>
<dbReference type="InterPro" id="IPR013320">
    <property type="entry name" value="ConA-like_dom_sf"/>
</dbReference>
<reference evidence="6 7" key="1">
    <citation type="submission" date="2023-12" db="EMBL/GenBank/DDBJ databases">
        <title>the genome sequence of Hyalangium sp. s54d21.</title>
        <authorList>
            <person name="Zhang X."/>
        </authorList>
    </citation>
    <scope>NUCLEOTIDE SEQUENCE [LARGE SCALE GENOMIC DNA]</scope>
    <source>
        <strain evidence="7">s54d21</strain>
    </source>
</reference>
<organism evidence="6 7">
    <name type="scientific">Hyalangium rubrum</name>
    <dbReference type="NCBI Taxonomy" id="3103134"/>
    <lineage>
        <taxon>Bacteria</taxon>
        <taxon>Pseudomonadati</taxon>
        <taxon>Myxococcota</taxon>
        <taxon>Myxococcia</taxon>
        <taxon>Myxococcales</taxon>
        <taxon>Cystobacterineae</taxon>
        <taxon>Archangiaceae</taxon>
        <taxon>Hyalangium</taxon>
    </lineage>
</organism>
<feature type="domain" description="LamG-like jellyroll fold" evidence="5">
    <location>
        <begin position="189"/>
        <end position="323"/>
    </location>
</feature>
<evidence type="ECO:0000313" key="6">
    <source>
        <dbReference type="EMBL" id="MDY7226436.1"/>
    </source>
</evidence>
<accession>A0ABU5GZE8</accession>
<evidence type="ECO:0000256" key="1">
    <source>
        <dbReference type="ARBA" id="ARBA00022729"/>
    </source>
</evidence>
<feature type="region of interest" description="Disordered" evidence="3">
    <location>
        <begin position="352"/>
        <end position="385"/>
    </location>
</feature>
<protein>
    <submittedName>
        <fullName evidence="6">LamG-like jellyroll fold domain-containing protein</fullName>
    </submittedName>
</protein>
<dbReference type="Gene3D" id="2.60.120.200">
    <property type="match status" value="1"/>
</dbReference>
<dbReference type="Proteomes" id="UP001291309">
    <property type="component" value="Unassembled WGS sequence"/>
</dbReference>
<dbReference type="SUPFAM" id="SSF49899">
    <property type="entry name" value="Concanavalin A-like lectins/glucanases"/>
    <property type="match status" value="1"/>
</dbReference>
<dbReference type="RefSeq" id="WP_321545156.1">
    <property type="nucleotide sequence ID" value="NZ_JAXIVS010000002.1"/>
</dbReference>
<name>A0ABU5GZE8_9BACT</name>
<gene>
    <name evidence="6" type="ORF">SYV04_08570</name>
</gene>
<keyword evidence="4" id="KW-0472">Membrane</keyword>
<sequence length="385" mass="41476">MPRSFAITTSAPSLQLNGTGRGEFTFTVSNTLARPVRVRAVLEPEGSLPRGWLMIEGETERELAPDGTQSYGVKLLVPPGTPEGSYAFRLIIADVANPDEEFAIGPLVNFQLQRPAPVVPKKKFPLWIALLAAGVLLITAGAITAGVLLRDDEEPGLGGSGSEPTVFLRFDGQNDYVDLGDPPALTFPGTVTMEAWIRPRSMGPGLFQNILSHGYTLAPNGELVLRIASGQYQIVSWNGVSFFAAAPVPPEDLGQWVHLAGVYDGTQWHLYRNGTELVASASTVGALSFTAPWAIGARGGGTERFFQGDIAEVRLWRVARTPEQLRDDMRRTLDGNEEGLVGYWPLNEGRSTLARDRSPSEAHGVLRGPTWSVPSGGTEGQTSSR</sequence>
<keyword evidence="1" id="KW-0732">Signal</keyword>
<evidence type="ECO:0000256" key="3">
    <source>
        <dbReference type="SAM" id="MobiDB-lite"/>
    </source>
</evidence>
<evidence type="ECO:0000256" key="2">
    <source>
        <dbReference type="ARBA" id="ARBA00023157"/>
    </source>
</evidence>